<comment type="subcellular location">
    <subcellularLocation>
        <location evidence="1">Cell septum</location>
    </subcellularLocation>
</comment>
<accession>A0AB39R2D7</accession>
<reference evidence="7" key="1">
    <citation type="submission" date="2024-07" db="EMBL/GenBank/DDBJ databases">
        <authorList>
            <person name="Yu S.T."/>
        </authorList>
    </citation>
    <scope>NUCLEOTIDE SEQUENCE</scope>
    <source>
        <strain evidence="7">R39</strain>
        <plasmid evidence="7">unnamed1</plasmid>
    </source>
</reference>
<evidence type="ECO:0000313" key="7">
    <source>
        <dbReference type="EMBL" id="XDQ50157.1"/>
    </source>
</evidence>
<dbReference type="GO" id="GO:0000917">
    <property type="term" value="P:division septum assembly"/>
    <property type="evidence" value="ECO:0007669"/>
    <property type="project" value="UniProtKB-KW"/>
</dbReference>
<dbReference type="GO" id="GO:0030435">
    <property type="term" value="P:sporulation resulting in formation of a cellular spore"/>
    <property type="evidence" value="ECO:0007669"/>
    <property type="project" value="UniProtKB-KW"/>
</dbReference>
<name>A0AB39R2D7_9ACTN</name>
<geneLocation type="plasmid" evidence="7">
    <name>unnamed1</name>
</geneLocation>
<comment type="similarity">
    <text evidence="2">Belongs to the SsgA family.</text>
</comment>
<dbReference type="InterPro" id="IPR006776">
    <property type="entry name" value="SsgB"/>
</dbReference>
<organism evidence="7">
    <name type="scientific">Streptomyces sp. R39</name>
    <dbReference type="NCBI Taxonomy" id="3238631"/>
    <lineage>
        <taxon>Bacteria</taxon>
        <taxon>Bacillati</taxon>
        <taxon>Actinomycetota</taxon>
        <taxon>Actinomycetes</taxon>
        <taxon>Kitasatosporales</taxon>
        <taxon>Streptomycetaceae</taxon>
        <taxon>Streptomyces</taxon>
    </lineage>
</organism>
<dbReference type="Pfam" id="PF04686">
    <property type="entry name" value="SsgA"/>
    <property type="match status" value="1"/>
</dbReference>
<dbReference type="InterPro" id="IPR038658">
    <property type="entry name" value="SsgB_sf"/>
</dbReference>
<dbReference type="GO" id="GO:0030428">
    <property type="term" value="C:cell septum"/>
    <property type="evidence" value="ECO:0007669"/>
    <property type="project" value="UniProtKB-SubCell"/>
</dbReference>
<protein>
    <submittedName>
        <fullName evidence="7">SsgA family sporulation/cell division regulator</fullName>
    </submittedName>
</protein>
<evidence type="ECO:0000256" key="2">
    <source>
        <dbReference type="ARBA" id="ARBA00009323"/>
    </source>
</evidence>
<keyword evidence="7" id="KW-0614">Plasmid</keyword>
<keyword evidence="4" id="KW-0749">Sporulation</keyword>
<dbReference type="RefSeq" id="WP_369228676.1">
    <property type="nucleotide sequence ID" value="NZ_CP163442.1"/>
</dbReference>
<dbReference type="AlphaFoldDB" id="A0AB39R2D7"/>
<evidence type="ECO:0000256" key="3">
    <source>
        <dbReference type="ARBA" id="ARBA00022618"/>
    </source>
</evidence>
<keyword evidence="3" id="KW-0132">Cell division</keyword>
<evidence type="ECO:0000256" key="6">
    <source>
        <dbReference type="ARBA" id="ARBA00023306"/>
    </source>
</evidence>
<gene>
    <name evidence="7" type="ORF">AB5J52_49685</name>
</gene>
<evidence type="ECO:0000256" key="1">
    <source>
        <dbReference type="ARBA" id="ARBA00004431"/>
    </source>
</evidence>
<proteinExistence type="inferred from homology"/>
<sequence length="113" mass="12638">MALRYGRADPLAVHIDFPSLVSPDGEDMTWSFARELLAQGLYEPAGIGDVYIWPCGPAYTITEFRNHEGRAVAKFDTPVLRRFLLRSYALVERGGEEVEPALVERLTALLDEA</sequence>
<dbReference type="EMBL" id="CP163442">
    <property type="protein sequence ID" value="XDQ50157.1"/>
    <property type="molecule type" value="Genomic_DNA"/>
</dbReference>
<keyword evidence="5" id="KW-0717">Septation</keyword>
<evidence type="ECO:0000256" key="5">
    <source>
        <dbReference type="ARBA" id="ARBA00023210"/>
    </source>
</evidence>
<evidence type="ECO:0000256" key="4">
    <source>
        <dbReference type="ARBA" id="ARBA00022969"/>
    </source>
</evidence>
<keyword evidence="6" id="KW-0131">Cell cycle</keyword>
<dbReference type="Gene3D" id="2.30.31.20">
    <property type="entry name" value="Sporulation-specific cell division protein SsgB"/>
    <property type="match status" value="1"/>
</dbReference>